<feature type="compositionally biased region" description="Basic and acidic residues" evidence="1">
    <location>
        <begin position="600"/>
        <end position="610"/>
    </location>
</feature>
<proteinExistence type="predicted"/>
<accession>A0A1B9GY20</accession>
<evidence type="ECO:0000313" key="2">
    <source>
        <dbReference type="EMBL" id="OCF35913.1"/>
    </source>
</evidence>
<reference evidence="2 3" key="1">
    <citation type="submission" date="2013-07" db="EMBL/GenBank/DDBJ databases">
        <title>The Genome Sequence of Cryptococcus heveanensis BCC8398.</title>
        <authorList>
            <consortium name="The Broad Institute Genome Sequencing Platform"/>
            <person name="Cuomo C."/>
            <person name="Litvintseva A."/>
            <person name="Chen Y."/>
            <person name="Heitman J."/>
            <person name="Sun S."/>
            <person name="Springer D."/>
            <person name="Dromer F."/>
            <person name="Young S.K."/>
            <person name="Zeng Q."/>
            <person name="Gargeya S."/>
            <person name="Fitzgerald M."/>
            <person name="Abouelleil A."/>
            <person name="Alvarado L."/>
            <person name="Berlin A.M."/>
            <person name="Chapman S.B."/>
            <person name="Dewar J."/>
            <person name="Goldberg J."/>
            <person name="Griggs A."/>
            <person name="Gujja S."/>
            <person name="Hansen M."/>
            <person name="Howarth C."/>
            <person name="Imamovic A."/>
            <person name="Larimer J."/>
            <person name="McCowan C."/>
            <person name="Murphy C."/>
            <person name="Pearson M."/>
            <person name="Priest M."/>
            <person name="Roberts A."/>
            <person name="Saif S."/>
            <person name="Shea T."/>
            <person name="Sykes S."/>
            <person name="Wortman J."/>
            <person name="Nusbaum C."/>
            <person name="Birren B."/>
        </authorList>
    </citation>
    <scope>NUCLEOTIDE SEQUENCE [LARGE SCALE GENOMIC DNA]</scope>
    <source>
        <strain evidence="2 3">BCC8398</strain>
    </source>
</reference>
<sequence length="619" mass="69832">MAAGRPQKFTPLLGVGIPLLDRDCQPLFTIVRRHKGRLVLRKILEIGVDQWRQRASLLEMRGAEIRQLGFTTQILIKNLEGRTCCVSVDHSETVGYVLERIGYTRLKYQADIYVVSNGIVLDWSLPVRQCPFVNWNIRVRFRGGSQFSDSSADVDMTRLAREDDFAVRSPSNSSGSSANLPSPLDESDNIEETAQHLDQTALRRKRKAEESDKIREILWEIPPIEQLHEHIYTLEDGVVPPELVRYLRPLCFRNSEVSDMVFKQVWDNFHHHTWWLQPRPLKDAVYRVEDQRKRLSKEEKASHVNTAVRMAITEVKKAASLKLLRTLVGHRPTDSADFITCKSSTKDILGFLKDVQYTRHSFVLPRYVQQFREASVDGLPSETDATAAWDPQAPTRQDMRRWSAMEAEKQFQSLAAVVATEGKANVPERPKFWQKIAQCAGSVVIEQDPEQEWEASEDSGSSAADKYGGTLQAQFIIPEDAKFDADDMPDLNLVVLSGSERYIVPNADGDGAFIVPLQSEAKNLILNTPVPQQDPAALERWEHVEDRAKWRRDAYESTLITSVAESSSARLVESSTLGAESSALAGENAAQSEAVDDLSPDDRPPPDKVEMWNWVSTAP</sequence>
<evidence type="ECO:0000313" key="3">
    <source>
        <dbReference type="Proteomes" id="UP000092666"/>
    </source>
</evidence>
<gene>
    <name evidence="2" type="ORF">I316_02408</name>
</gene>
<keyword evidence="3" id="KW-1185">Reference proteome</keyword>
<name>A0A1B9GY20_9TREE</name>
<dbReference type="EMBL" id="KI669497">
    <property type="protein sequence ID" value="OCF35913.1"/>
    <property type="molecule type" value="Genomic_DNA"/>
</dbReference>
<reference evidence="3" key="2">
    <citation type="submission" date="2013-12" db="EMBL/GenBank/DDBJ databases">
        <title>Evolution of pathogenesis and genome organization in the Tremellales.</title>
        <authorList>
            <person name="Cuomo C."/>
            <person name="Litvintseva A."/>
            <person name="Heitman J."/>
            <person name="Chen Y."/>
            <person name="Sun S."/>
            <person name="Springer D."/>
            <person name="Dromer F."/>
            <person name="Young S."/>
            <person name="Zeng Q."/>
            <person name="Chapman S."/>
            <person name="Gujja S."/>
            <person name="Saif S."/>
            <person name="Birren B."/>
        </authorList>
    </citation>
    <scope>NUCLEOTIDE SEQUENCE [LARGE SCALE GENOMIC DNA]</scope>
    <source>
        <strain evidence="3">BCC8398</strain>
    </source>
</reference>
<feature type="region of interest" description="Disordered" evidence="1">
    <location>
        <begin position="165"/>
        <end position="187"/>
    </location>
</feature>
<protein>
    <submittedName>
        <fullName evidence="2">Uncharacterized protein</fullName>
    </submittedName>
</protein>
<organism evidence="2 3">
    <name type="scientific">Kwoniella heveanensis BCC8398</name>
    <dbReference type="NCBI Taxonomy" id="1296120"/>
    <lineage>
        <taxon>Eukaryota</taxon>
        <taxon>Fungi</taxon>
        <taxon>Dikarya</taxon>
        <taxon>Basidiomycota</taxon>
        <taxon>Agaricomycotina</taxon>
        <taxon>Tremellomycetes</taxon>
        <taxon>Tremellales</taxon>
        <taxon>Cryptococcaceae</taxon>
        <taxon>Kwoniella</taxon>
    </lineage>
</organism>
<feature type="compositionally biased region" description="Low complexity" evidence="1">
    <location>
        <begin position="169"/>
        <end position="184"/>
    </location>
</feature>
<dbReference type="Proteomes" id="UP000092666">
    <property type="component" value="Unassembled WGS sequence"/>
</dbReference>
<feature type="region of interest" description="Disordered" evidence="1">
    <location>
        <begin position="574"/>
        <end position="619"/>
    </location>
</feature>
<evidence type="ECO:0000256" key="1">
    <source>
        <dbReference type="SAM" id="MobiDB-lite"/>
    </source>
</evidence>
<dbReference type="AlphaFoldDB" id="A0A1B9GY20"/>